<dbReference type="AlphaFoldDB" id="A0A085VRR8"/>
<comment type="caution">
    <text evidence="1">The sequence shown here is derived from an EMBL/GenBank/DDBJ whole genome shotgun (WGS) entry which is preliminary data.</text>
</comment>
<sequence length="81" mass="8607">SGASCRVIVSGGNPQRHETSEADNYLPYLLQRQVPRADIVLENDVCARHLSLQQVGQVVVGLGGLVALRVAPADDDAAARE</sequence>
<protein>
    <submittedName>
        <fullName evidence="1">Uncharacterized protein</fullName>
    </submittedName>
</protein>
<feature type="non-terminal residue" evidence="1">
    <location>
        <position position="81"/>
    </location>
</feature>
<dbReference type="Proteomes" id="UP000028631">
    <property type="component" value="Unassembled WGS sequence"/>
</dbReference>
<reference evidence="1 2" key="1">
    <citation type="submission" date="2014-07" db="EMBL/GenBank/DDBJ databases">
        <title>Draft Genome Sequences of Environmental Pseudomonas syringae strains.</title>
        <authorList>
            <person name="Baltrus D.A."/>
            <person name="Berge O."/>
            <person name="Morris C."/>
        </authorList>
    </citation>
    <scope>NUCLEOTIDE SEQUENCE [LARGE SCALE GENOMIC DNA]</scope>
    <source>
        <strain evidence="1 2">GAW0119</strain>
    </source>
</reference>
<evidence type="ECO:0000313" key="2">
    <source>
        <dbReference type="Proteomes" id="UP000028631"/>
    </source>
</evidence>
<proteinExistence type="predicted"/>
<gene>
    <name evidence="1" type="ORF">IV01_00010</name>
</gene>
<feature type="non-terminal residue" evidence="1">
    <location>
        <position position="1"/>
    </location>
</feature>
<dbReference type="EMBL" id="JPQU01000002">
    <property type="protein sequence ID" value="KFE58131.1"/>
    <property type="molecule type" value="Genomic_DNA"/>
</dbReference>
<name>A0A085VRR8_PSESX</name>
<accession>A0A085VRR8</accession>
<keyword evidence="2" id="KW-1185">Reference proteome</keyword>
<evidence type="ECO:0000313" key="1">
    <source>
        <dbReference type="EMBL" id="KFE58131.1"/>
    </source>
</evidence>
<organism evidence="1 2">
    <name type="scientific">Pseudomonas syringae</name>
    <dbReference type="NCBI Taxonomy" id="317"/>
    <lineage>
        <taxon>Bacteria</taxon>
        <taxon>Pseudomonadati</taxon>
        <taxon>Pseudomonadota</taxon>
        <taxon>Gammaproteobacteria</taxon>
        <taxon>Pseudomonadales</taxon>
        <taxon>Pseudomonadaceae</taxon>
        <taxon>Pseudomonas</taxon>
    </lineage>
</organism>